<evidence type="ECO:0000313" key="3">
    <source>
        <dbReference type="Proteomes" id="UP000190961"/>
    </source>
</evidence>
<keyword evidence="3" id="KW-1185">Reference proteome</keyword>
<dbReference type="EMBL" id="FUZU01000001">
    <property type="protein sequence ID" value="SKC50363.1"/>
    <property type="molecule type" value="Genomic_DNA"/>
</dbReference>
<dbReference type="Pfam" id="PF09643">
    <property type="entry name" value="YopX"/>
    <property type="match status" value="1"/>
</dbReference>
<dbReference type="SUPFAM" id="SSF159006">
    <property type="entry name" value="YopX-like"/>
    <property type="match status" value="1"/>
</dbReference>
<sequence>MDTNFYLPRKLLFKAWNKETKLLMRLDSMECIKGELVKKDHILLQFTGMYDKAGEELYEMDLVLRGTEKFVITWDGNPTAWTMMKIKDRTQQLPFTHALAKDVTRLCSYFESEKR</sequence>
<gene>
    <name evidence="2" type="ORF">SAMN05660236_1069</name>
</gene>
<dbReference type="Proteomes" id="UP000190961">
    <property type="component" value="Unassembled WGS sequence"/>
</dbReference>
<proteinExistence type="predicted"/>
<evidence type="ECO:0000313" key="2">
    <source>
        <dbReference type="EMBL" id="SKC50363.1"/>
    </source>
</evidence>
<evidence type="ECO:0000259" key="1">
    <source>
        <dbReference type="Pfam" id="PF09643"/>
    </source>
</evidence>
<reference evidence="2 3" key="1">
    <citation type="submission" date="2017-02" db="EMBL/GenBank/DDBJ databases">
        <authorList>
            <person name="Peterson S.W."/>
        </authorList>
    </citation>
    <scope>NUCLEOTIDE SEQUENCE [LARGE SCALE GENOMIC DNA]</scope>
    <source>
        <strain evidence="2 3">DSM 25262</strain>
    </source>
</reference>
<dbReference type="RefSeq" id="WP_079685637.1">
    <property type="nucleotide sequence ID" value="NZ_FUZU01000001.1"/>
</dbReference>
<dbReference type="OrthoDB" id="982194at2"/>
<accession>A0A1T5JGQ5</accession>
<organism evidence="2 3">
    <name type="scientific">Ohtaekwangia koreensis</name>
    <dbReference type="NCBI Taxonomy" id="688867"/>
    <lineage>
        <taxon>Bacteria</taxon>
        <taxon>Pseudomonadati</taxon>
        <taxon>Bacteroidota</taxon>
        <taxon>Cytophagia</taxon>
        <taxon>Cytophagales</taxon>
        <taxon>Fulvivirgaceae</taxon>
        <taxon>Ohtaekwangia</taxon>
    </lineage>
</organism>
<dbReference type="InterPro" id="IPR019096">
    <property type="entry name" value="YopX_protein"/>
</dbReference>
<name>A0A1T5JGQ5_9BACT</name>
<protein>
    <submittedName>
        <fullName evidence="2">YopX protein</fullName>
    </submittedName>
</protein>
<feature type="domain" description="YopX protein" evidence="1">
    <location>
        <begin position="37"/>
        <end position="87"/>
    </location>
</feature>
<dbReference type="STRING" id="688867.SAMN05660236_1069"/>
<dbReference type="AlphaFoldDB" id="A0A1T5JGQ5"/>